<name>A0A202E599_9EURY</name>
<evidence type="ECO:0000256" key="1">
    <source>
        <dbReference type="SAM" id="Phobius"/>
    </source>
</evidence>
<keyword evidence="1" id="KW-0812">Transmembrane</keyword>
<feature type="transmembrane region" description="Helical" evidence="1">
    <location>
        <begin position="21"/>
        <end position="40"/>
    </location>
</feature>
<feature type="transmembrane region" description="Helical" evidence="1">
    <location>
        <begin position="190"/>
        <end position="216"/>
    </location>
</feature>
<comment type="caution">
    <text evidence="2">The sequence shown here is derived from an EMBL/GenBank/DDBJ whole genome shotgun (WGS) entry which is preliminary data.</text>
</comment>
<dbReference type="Proteomes" id="UP000196084">
    <property type="component" value="Unassembled WGS sequence"/>
</dbReference>
<reference evidence="2 3" key="1">
    <citation type="submission" date="2017-02" db="EMBL/GenBank/DDBJ databases">
        <title>Natronthermophilus aegyptiacus gen. nov.,sp. nov., an aerobic, extremely halophilic alkalithermophilic archaeon isolated from the athalassohaline Wadi An Natrun, Egypt.</title>
        <authorList>
            <person name="Zhao B."/>
        </authorList>
    </citation>
    <scope>NUCLEOTIDE SEQUENCE [LARGE SCALE GENOMIC DNA]</scope>
    <source>
        <strain evidence="2 3">CGMCC 1.3597</strain>
    </source>
</reference>
<dbReference type="RefSeq" id="WP_054863262.1">
    <property type="nucleotide sequence ID" value="NZ_MWPH01000003.1"/>
</dbReference>
<dbReference type="EMBL" id="MWPH01000003">
    <property type="protein sequence ID" value="OVE83442.1"/>
    <property type="molecule type" value="Genomic_DNA"/>
</dbReference>
<gene>
    <name evidence="2" type="ORF">B2G88_13410</name>
</gene>
<organism evidence="2 3">
    <name type="scientific">Natronolimnobius baerhuensis</name>
    <dbReference type="NCBI Taxonomy" id="253108"/>
    <lineage>
        <taxon>Archaea</taxon>
        <taxon>Methanobacteriati</taxon>
        <taxon>Methanobacteriota</taxon>
        <taxon>Stenosarchaea group</taxon>
        <taxon>Halobacteria</taxon>
        <taxon>Halobacteriales</taxon>
        <taxon>Natrialbaceae</taxon>
        <taxon>Natronolimnobius</taxon>
    </lineage>
</organism>
<evidence type="ECO:0000313" key="3">
    <source>
        <dbReference type="Proteomes" id="UP000196084"/>
    </source>
</evidence>
<accession>A0A202E599</accession>
<feature type="transmembrane region" description="Helical" evidence="1">
    <location>
        <begin position="52"/>
        <end position="76"/>
    </location>
</feature>
<keyword evidence="1" id="KW-0472">Membrane</keyword>
<sequence>MATTPANYGRVDSKWLQPLEYCLFATAAIFGLLVLLPVLVESGLVGSLAVVYSMGLLALVPLGFVFGLIVAVLLYLDSRHVRTAGLEWAPSPGLYGVLGLLFSGLAVIDYLYKRNEHATGLPTSSRWWYGVVGLAVLALLTAGLQSVTSTWLTRLPELLVTGLPICLYRDSGYLRETTDWRPNPATYFTAAWVVLLVFILFSTIGAVLVVTLLAVYGIQRHRALEH</sequence>
<feature type="transmembrane region" description="Helical" evidence="1">
    <location>
        <begin position="127"/>
        <end position="144"/>
    </location>
</feature>
<keyword evidence="3" id="KW-1185">Reference proteome</keyword>
<keyword evidence="1" id="KW-1133">Transmembrane helix</keyword>
<dbReference type="AlphaFoldDB" id="A0A202E599"/>
<feature type="transmembrane region" description="Helical" evidence="1">
    <location>
        <begin position="88"/>
        <end position="107"/>
    </location>
</feature>
<dbReference type="OrthoDB" id="242105at2157"/>
<evidence type="ECO:0000313" key="2">
    <source>
        <dbReference type="EMBL" id="OVE83442.1"/>
    </source>
</evidence>
<proteinExistence type="predicted"/>
<protein>
    <submittedName>
        <fullName evidence="2">Uncharacterized protein</fullName>
    </submittedName>
</protein>